<evidence type="ECO:0000313" key="6">
    <source>
        <dbReference type="Proteomes" id="UP000264006"/>
    </source>
</evidence>
<dbReference type="Pfam" id="PF02720">
    <property type="entry name" value="DUF222"/>
    <property type="match status" value="1"/>
</dbReference>
<dbReference type="GO" id="GO:0008270">
    <property type="term" value="F:zinc ion binding"/>
    <property type="evidence" value="ECO:0007669"/>
    <property type="project" value="InterPro"/>
</dbReference>
<feature type="compositionally biased region" description="Basic and acidic residues" evidence="2">
    <location>
        <begin position="696"/>
        <end position="713"/>
    </location>
</feature>
<dbReference type="CDD" id="cd00085">
    <property type="entry name" value="HNHc"/>
    <property type="match status" value="1"/>
</dbReference>
<protein>
    <submittedName>
        <fullName evidence="5">HNH endonuclease</fullName>
    </submittedName>
</protein>
<evidence type="ECO:0000313" key="5">
    <source>
        <dbReference type="EMBL" id="AXV07920.1"/>
    </source>
</evidence>
<dbReference type="GO" id="GO:0003676">
    <property type="term" value="F:nucleic acid binding"/>
    <property type="evidence" value="ECO:0007669"/>
    <property type="project" value="InterPro"/>
</dbReference>
<reference evidence="5 6" key="1">
    <citation type="submission" date="2018-09" db="EMBL/GenBank/DDBJ databases">
        <title>Complete genome sequence of Euzebya sp. DY32-46 isolated from seawater of Pacific Ocean.</title>
        <authorList>
            <person name="Xu L."/>
            <person name="Wu Y.-H."/>
            <person name="Xu X.-W."/>
        </authorList>
    </citation>
    <scope>NUCLEOTIDE SEQUENCE [LARGE SCALE GENOMIC DNA]</scope>
    <source>
        <strain evidence="5 6">DY32-46</strain>
    </source>
</reference>
<evidence type="ECO:0000259" key="4">
    <source>
        <dbReference type="Pfam" id="PF02720"/>
    </source>
</evidence>
<feature type="compositionally biased region" description="Basic and acidic residues" evidence="2">
    <location>
        <begin position="313"/>
        <end position="338"/>
    </location>
</feature>
<feature type="region of interest" description="Disordered" evidence="2">
    <location>
        <begin position="280"/>
        <end position="369"/>
    </location>
</feature>
<dbReference type="EMBL" id="CP031165">
    <property type="protein sequence ID" value="AXV07920.1"/>
    <property type="molecule type" value="Genomic_DNA"/>
</dbReference>
<dbReference type="InterPro" id="IPR002711">
    <property type="entry name" value="HNH"/>
</dbReference>
<dbReference type="KEGG" id="euz:DVS28_a3245"/>
<feature type="domain" description="HNH" evidence="3">
    <location>
        <begin position="559"/>
        <end position="598"/>
    </location>
</feature>
<dbReference type="InterPro" id="IPR003870">
    <property type="entry name" value="DUF222"/>
</dbReference>
<evidence type="ECO:0000259" key="3">
    <source>
        <dbReference type="Pfam" id="PF01844"/>
    </source>
</evidence>
<feature type="compositionally biased region" description="Basic and acidic residues" evidence="2">
    <location>
        <begin position="672"/>
        <end position="683"/>
    </location>
</feature>
<keyword evidence="6" id="KW-1185">Reference proteome</keyword>
<feature type="compositionally biased region" description="Basic and acidic residues" evidence="2">
    <location>
        <begin position="280"/>
        <end position="302"/>
    </location>
</feature>
<gene>
    <name evidence="5" type="ORF">DVS28_a3245</name>
</gene>
<dbReference type="InterPro" id="IPR003615">
    <property type="entry name" value="HNH_nuc"/>
</dbReference>
<feature type="compositionally biased region" description="Low complexity" evidence="2">
    <location>
        <begin position="303"/>
        <end position="312"/>
    </location>
</feature>
<keyword evidence="5" id="KW-0255">Endonuclease</keyword>
<dbReference type="Pfam" id="PF01844">
    <property type="entry name" value="HNH"/>
    <property type="match status" value="1"/>
</dbReference>
<dbReference type="Proteomes" id="UP000264006">
    <property type="component" value="Chromosome"/>
</dbReference>
<name>A0A346Y0C3_9ACTN</name>
<evidence type="ECO:0000256" key="1">
    <source>
        <dbReference type="ARBA" id="ARBA00023450"/>
    </source>
</evidence>
<sequence length="725" mass="74094">MWLAEEDVAAYLAQPPSEDDDEAADRGSAADGGSTAGGWSTAGGGSTAEGGSTAGGGSTAEGGSTAGGGSTAEGGGPASECASGVAAAVPAAADGAGQALESAPGKAAADGGGPESASGLAAAVSADGSAVGPGVAGDPAVLVGEALGVLGRLNGWLARASAGEAGEGIGAAGGPVDVESVRLVVDGLAGIDAALAAARLRAVVTADQTGLPSVDGAASLSAWIADRWGLTGSTAAREVRLAIGLVDEETVLDQLQAGVISRDHAAGLVAAAEKQAADQDAAARVEAARQDAEREERRRADEQAQAEAASMAERMRLAREAAAREEQLARERAERDEQQAAANEAARKARQDALLDSAVQGASPDQVRTDANRMRAADAAALERAVAAQRARRSVTFRPDGITGQRVMRVVLTDADYELVQSGIEAAHTFDPPGTPEDERRTAVQRRYDAFLDLLAAGLKAGELPTSRGTKPHVTVTVPLATLTGEAEVAGVGGFGTVISPETVRRLACDARLTRAIVDATGMPLDIGRTTRAWTTAQHTAAEQLFGGCAFPIADRTPCGRPIGWTDLHHVIWWRHDGPTDQDNGVSLCRHHHNAVHHDGWQLAFDLPTGTVTVQRTADGRTVTRRARFPHDNPRRSLGQDTPDRPGPDGLGPNRAGLGRPGLGRPGLDCPGLDRADASRADPDGSGPDRAGPGRADADRADPNRADPNRSDPDQDDPGDGRLPI</sequence>
<dbReference type="GO" id="GO:0004519">
    <property type="term" value="F:endonuclease activity"/>
    <property type="evidence" value="ECO:0007669"/>
    <property type="project" value="UniProtKB-KW"/>
</dbReference>
<comment type="similarity">
    <text evidence="1">Belongs to the Rv1128c/1148c/1588c/1702c/1945/3466 family.</text>
</comment>
<feature type="region of interest" description="Disordered" evidence="2">
    <location>
        <begin position="616"/>
        <end position="725"/>
    </location>
</feature>
<keyword evidence="5" id="KW-0540">Nuclease</keyword>
<evidence type="ECO:0000256" key="2">
    <source>
        <dbReference type="SAM" id="MobiDB-lite"/>
    </source>
</evidence>
<proteinExistence type="inferred from homology"/>
<dbReference type="AlphaFoldDB" id="A0A346Y0C3"/>
<feature type="compositionally biased region" description="Gly residues" evidence="2">
    <location>
        <begin position="34"/>
        <end position="77"/>
    </location>
</feature>
<accession>A0A346Y0C3</accession>
<feature type="domain" description="DUF222" evidence="4">
    <location>
        <begin position="189"/>
        <end position="541"/>
    </location>
</feature>
<feature type="region of interest" description="Disordered" evidence="2">
    <location>
        <begin position="1"/>
        <end position="81"/>
    </location>
</feature>
<organism evidence="5 6">
    <name type="scientific">Euzebya pacifica</name>
    <dbReference type="NCBI Taxonomy" id="1608957"/>
    <lineage>
        <taxon>Bacteria</taxon>
        <taxon>Bacillati</taxon>
        <taxon>Actinomycetota</taxon>
        <taxon>Nitriliruptoria</taxon>
        <taxon>Euzebyales</taxon>
    </lineage>
</organism>
<keyword evidence="5" id="KW-0378">Hydrolase</keyword>